<evidence type="ECO:0000259" key="2">
    <source>
        <dbReference type="Pfam" id="PF01979"/>
    </source>
</evidence>
<dbReference type="GO" id="GO:0016810">
    <property type="term" value="F:hydrolase activity, acting on carbon-nitrogen (but not peptide) bonds"/>
    <property type="evidence" value="ECO:0007669"/>
    <property type="project" value="InterPro"/>
</dbReference>
<feature type="chain" id="PRO_5003151752" description="Amidohydrolase-related domain-containing protein" evidence="1">
    <location>
        <begin position="20"/>
        <end position="420"/>
    </location>
</feature>
<keyword evidence="1" id="KW-0732">Signal</keyword>
<dbReference type="GeneID" id="67181223"/>
<dbReference type="InterPro" id="IPR006680">
    <property type="entry name" value="Amidohydro-rel"/>
</dbReference>
<dbReference type="Gene3D" id="2.30.40.10">
    <property type="entry name" value="Urease, subunit C, domain 1"/>
    <property type="match status" value="1"/>
</dbReference>
<accession>E1SU39</accession>
<dbReference type="KEGG" id="fbl:Fbal_0977"/>
<dbReference type="EMBL" id="CP002209">
    <property type="protein sequence ID" value="ADN75186.1"/>
    <property type="molecule type" value="Genomic_DNA"/>
</dbReference>
<dbReference type="SUPFAM" id="SSF51338">
    <property type="entry name" value="Composite domain of metallo-dependent hydrolases"/>
    <property type="match status" value="1"/>
</dbReference>
<dbReference type="InterPro" id="IPR051781">
    <property type="entry name" value="Metallo-dep_Hydrolase"/>
</dbReference>
<dbReference type="STRING" id="550540.Fbal_0977"/>
<dbReference type="SUPFAM" id="SSF51556">
    <property type="entry name" value="Metallo-dependent hydrolases"/>
    <property type="match status" value="1"/>
</dbReference>
<name>E1SU39_FERBD</name>
<dbReference type="Proteomes" id="UP000006683">
    <property type="component" value="Chromosome"/>
</dbReference>
<feature type="domain" description="Amidohydrolase-related" evidence="2">
    <location>
        <begin position="305"/>
        <end position="404"/>
    </location>
</feature>
<dbReference type="RefSeq" id="WP_013344492.1">
    <property type="nucleotide sequence ID" value="NC_014541.1"/>
</dbReference>
<dbReference type="eggNOG" id="COG1228">
    <property type="taxonomic scope" value="Bacteria"/>
</dbReference>
<gene>
    <name evidence="3" type="ordered locus">Fbal_0977</name>
</gene>
<dbReference type="InterPro" id="IPR011059">
    <property type="entry name" value="Metal-dep_hydrolase_composite"/>
</dbReference>
<organism evidence="3 4">
    <name type="scientific">Ferrimonas balearica (strain DSM 9799 / CCM 4581 / KCTC 23876 / PAT)</name>
    <dbReference type="NCBI Taxonomy" id="550540"/>
    <lineage>
        <taxon>Bacteria</taxon>
        <taxon>Pseudomonadati</taxon>
        <taxon>Pseudomonadota</taxon>
        <taxon>Gammaproteobacteria</taxon>
        <taxon>Alteromonadales</taxon>
        <taxon>Ferrimonadaceae</taxon>
        <taxon>Ferrimonas</taxon>
    </lineage>
</organism>
<dbReference type="HOGENOM" id="CLU_046987_1_0_6"/>
<feature type="signal peptide" evidence="1">
    <location>
        <begin position="1"/>
        <end position="19"/>
    </location>
</feature>
<proteinExistence type="predicted"/>
<dbReference type="Pfam" id="PF01979">
    <property type="entry name" value="Amidohydro_1"/>
    <property type="match status" value="1"/>
</dbReference>
<evidence type="ECO:0000256" key="1">
    <source>
        <dbReference type="SAM" id="SignalP"/>
    </source>
</evidence>
<dbReference type="Gene3D" id="3.20.20.140">
    <property type="entry name" value="Metal-dependent hydrolases"/>
    <property type="match status" value="1"/>
</dbReference>
<protein>
    <recommendedName>
        <fullName evidence="2">Amidohydrolase-related domain-containing protein</fullName>
    </recommendedName>
</protein>
<reference evidence="3 4" key="1">
    <citation type="journal article" date="2010" name="Stand. Genomic Sci.">
        <title>Complete genome sequence of Ferrimonas balearica type strain (PAT).</title>
        <authorList>
            <person name="Nolan M."/>
            <person name="Sikorski J."/>
            <person name="Davenport K."/>
            <person name="Lucas S."/>
            <person name="Glavina Del Rio T."/>
            <person name="Tice H."/>
            <person name="Cheng J."/>
            <person name="Goodwin L."/>
            <person name="Pitluck S."/>
            <person name="Liolios K."/>
            <person name="Ivanova N."/>
            <person name="Mavromatis K."/>
            <person name="Ovchinnikova G."/>
            <person name="Pati A."/>
            <person name="Chen A."/>
            <person name="Palaniappan K."/>
            <person name="Land M."/>
            <person name="Hauser L."/>
            <person name="Chang Y."/>
            <person name="Jeffries C."/>
            <person name="Tapia R."/>
            <person name="Brettin T."/>
            <person name="Detter J."/>
            <person name="Han C."/>
            <person name="Yasawong M."/>
            <person name="Rohde M."/>
            <person name="Tindall B."/>
            <person name="Goker M."/>
            <person name="Woyke T."/>
            <person name="Bristow J."/>
            <person name="Eisen J."/>
            <person name="Markowitz V."/>
            <person name="Hugenholtz P."/>
            <person name="Kyrpides N."/>
            <person name="Klenk H."/>
            <person name="Lapidus A."/>
        </authorList>
    </citation>
    <scope>NUCLEOTIDE SEQUENCE [LARGE SCALE GENOMIC DNA]</scope>
    <source>
        <strain evidence="4">DSM 9799 / CCM 4581 / KCTC 23876 / PAT</strain>
    </source>
</reference>
<sequence>MRFLTLSLALLASLIPAQAHDLIPAKESGVVLFKGATLHTVSQGVLPQGDLLIADGVIQAVGPTLDAPADAEVIDLSGHHLYPALIALDSQLGLREIGMVRSTVDTYEVGDHNPQLRASVAFNPDSEVIPTVRRNGIGYAQLVPEGDLLAGRSALVALDGWNLHDSLVQQDTGLHLYWPRADLPQGDVEERKATQQQREARLDELYQSVEAAQRYHQAQDGSLPVDTRWEAMRPLFEGQLTLFIHANDARQIEQALDLVEQYGFPAVIVGGYDAVHVAERLVAMEVPVIYTHANGLPRRIDEPYDHAFALPGLMHDKGITLALAWTGSWDSRNLAFAAGQAVAYGLPAEVALSAITEVPARLLGVEGMGTLAVGQRASLVISDGDLLDMGQGNVTGLYLEGRAVDLDNRHQRLYQKYRQR</sequence>
<dbReference type="PANTHER" id="PTHR43135">
    <property type="entry name" value="ALPHA-D-RIBOSE 1-METHYLPHOSPHONATE 5-TRIPHOSPHATE DIPHOSPHATASE"/>
    <property type="match status" value="1"/>
</dbReference>
<dbReference type="PANTHER" id="PTHR43135:SF3">
    <property type="entry name" value="ALPHA-D-RIBOSE 1-METHYLPHOSPHONATE 5-TRIPHOSPHATE DIPHOSPHATASE"/>
    <property type="match status" value="1"/>
</dbReference>
<keyword evidence="4" id="KW-1185">Reference proteome</keyword>
<evidence type="ECO:0000313" key="3">
    <source>
        <dbReference type="EMBL" id="ADN75186.1"/>
    </source>
</evidence>
<evidence type="ECO:0000313" key="4">
    <source>
        <dbReference type="Proteomes" id="UP000006683"/>
    </source>
</evidence>
<dbReference type="OrthoDB" id="783596at2"/>
<dbReference type="AlphaFoldDB" id="E1SU39"/>
<dbReference type="InterPro" id="IPR032466">
    <property type="entry name" value="Metal_Hydrolase"/>
</dbReference>